<name>A0A2A6FLK1_9HYPH</name>
<evidence type="ECO:0000256" key="4">
    <source>
        <dbReference type="ARBA" id="ARBA00022723"/>
    </source>
</evidence>
<dbReference type="GO" id="GO:0016114">
    <property type="term" value="P:terpenoid biosynthetic process"/>
    <property type="evidence" value="ECO:0007669"/>
    <property type="project" value="UniProtKB-ARBA"/>
</dbReference>
<keyword evidence="10" id="KW-1185">Reference proteome</keyword>
<dbReference type="RefSeq" id="WP_097572003.1">
    <property type="nucleotide sequence ID" value="NZ_NWQG01000015.1"/>
</dbReference>
<keyword evidence="3 8" id="KW-0808">Transferase</keyword>
<evidence type="ECO:0000256" key="7">
    <source>
        <dbReference type="ARBA" id="ARBA00069024"/>
    </source>
</evidence>
<keyword evidence="5" id="KW-0460">Magnesium</keyword>
<dbReference type="GO" id="GO:0004659">
    <property type="term" value="F:prenyltransferase activity"/>
    <property type="evidence" value="ECO:0007669"/>
    <property type="project" value="InterPro"/>
</dbReference>
<dbReference type="CDD" id="cd00685">
    <property type="entry name" value="Trans_IPPS_HT"/>
    <property type="match status" value="1"/>
</dbReference>
<dbReference type="PROSITE" id="PS00723">
    <property type="entry name" value="POLYPRENYL_SYNTHASE_1"/>
    <property type="match status" value="1"/>
</dbReference>
<evidence type="ECO:0000313" key="10">
    <source>
        <dbReference type="Proteomes" id="UP000219182"/>
    </source>
</evidence>
<evidence type="ECO:0000256" key="2">
    <source>
        <dbReference type="ARBA" id="ARBA00006706"/>
    </source>
</evidence>
<keyword evidence="4" id="KW-0479">Metal-binding</keyword>
<keyword evidence="6" id="KW-0414">Isoprene biosynthesis</keyword>
<dbReference type="PANTHER" id="PTHR43281:SF1">
    <property type="entry name" value="FARNESYL DIPHOSPHATE SYNTHASE"/>
    <property type="match status" value="1"/>
</dbReference>
<dbReference type="PANTHER" id="PTHR43281">
    <property type="entry name" value="FARNESYL DIPHOSPHATE SYNTHASE"/>
    <property type="match status" value="1"/>
</dbReference>
<comment type="caution">
    <text evidence="9">The sequence shown here is derived from an EMBL/GenBank/DDBJ whole genome shotgun (WGS) entry which is preliminary data.</text>
</comment>
<evidence type="ECO:0000256" key="3">
    <source>
        <dbReference type="ARBA" id="ARBA00022679"/>
    </source>
</evidence>
<sequence length="305" mass="32171">MTKDDQMPFEAVLVARAGPLEALLRRLLDERPFSGEIARPEQLMAAMRHGVLNGGKRLRPFLVLESAALFSTDSEAALRVAAALECVHCYSLIHDDLPAMDDDDLRRGQPTVHKAFDEATAILAGDALLTLAFDIIADEATALPAERRAALVLALARAAGAGGMVGGQTLDLEAEHIRPDEAGIIRLQAMKTGALIRFACEAGAIIAGAPPADRERLAEFGSAIGLAFQLADDLLDLTADASQMGKATGKDAAAGKATLVALHGANWARGQLNGLVEQAHALLEPYGEEAGLLREAAKFVATRNN</sequence>
<dbReference type="FunFam" id="1.10.600.10:FF:000001">
    <property type="entry name" value="Geranylgeranyl diphosphate synthase"/>
    <property type="match status" value="1"/>
</dbReference>
<organism evidence="9 10">
    <name type="scientific">Mesorhizobium sanjuanii</name>
    <dbReference type="NCBI Taxonomy" id="2037900"/>
    <lineage>
        <taxon>Bacteria</taxon>
        <taxon>Pseudomonadati</taxon>
        <taxon>Pseudomonadota</taxon>
        <taxon>Alphaproteobacteria</taxon>
        <taxon>Hyphomicrobiales</taxon>
        <taxon>Phyllobacteriaceae</taxon>
        <taxon>Mesorhizobium</taxon>
    </lineage>
</organism>
<proteinExistence type="inferred from homology"/>
<evidence type="ECO:0000256" key="8">
    <source>
        <dbReference type="RuleBase" id="RU004466"/>
    </source>
</evidence>
<dbReference type="InterPro" id="IPR008949">
    <property type="entry name" value="Isoprenoid_synthase_dom_sf"/>
</dbReference>
<evidence type="ECO:0000256" key="1">
    <source>
        <dbReference type="ARBA" id="ARBA00001946"/>
    </source>
</evidence>
<dbReference type="EMBL" id="NWQG01000015">
    <property type="protein sequence ID" value="PDQ22521.1"/>
    <property type="molecule type" value="Genomic_DNA"/>
</dbReference>
<dbReference type="InterPro" id="IPR053378">
    <property type="entry name" value="Prenyl_diphosphate_synthase"/>
</dbReference>
<dbReference type="Gene3D" id="1.10.600.10">
    <property type="entry name" value="Farnesyl Diphosphate Synthase"/>
    <property type="match status" value="1"/>
</dbReference>
<dbReference type="AlphaFoldDB" id="A0A2A6FLK1"/>
<dbReference type="Pfam" id="PF00348">
    <property type="entry name" value="polyprenyl_synt"/>
    <property type="match status" value="1"/>
</dbReference>
<gene>
    <name evidence="9" type="ORF">CN311_03480</name>
</gene>
<dbReference type="InterPro" id="IPR033749">
    <property type="entry name" value="Polyprenyl_synt_CS"/>
</dbReference>
<dbReference type="PROSITE" id="PS00444">
    <property type="entry name" value="POLYPRENYL_SYNTHASE_2"/>
    <property type="match status" value="1"/>
</dbReference>
<dbReference type="SUPFAM" id="SSF48576">
    <property type="entry name" value="Terpenoid synthases"/>
    <property type="match status" value="1"/>
</dbReference>
<comment type="cofactor">
    <cofactor evidence="1">
        <name>Mg(2+)</name>
        <dbReference type="ChEBI" id="CHEBI:18420"/>
    </cofactor>
</comment>
<dbReference type="GO" id="GO:0046872">
    <property type="term" value="F:metal ion binding"/>
    <property type="evidence" value="ECO:0007669"/>
    <property type="project" value="UniProtKB-KW"/>
</dbReference>
<evidence type="ECO:0000256" key="6">
    <source>
        <dbReference type="ARBA" id="ARBA00023229"/>
    </source>
</evidence>
<dbReference type="SFLD" id="SFLDS00005">
    <property type="entry name" value="Isoprenoid_Synthase_Type_I"/>
    <property type="match status" value="1"/>
</dbReference>
<accession>A0A2A6FLK1</accession>
<reference evidence="9 10" key="1">
    <citation type="submission" date="2017-09" db="EMBL/GenBank/DDBJ databases">
        <title>Mesorhizobum sanjuanii sp. nov. isolated from nodules of Lotus tenuis in saline-alkaline lowlands of Flooding Pampa.</title>
        <authorList>
            <person name="Sannazzaro A.I."/>
            <person name="Torres Tejerizo G.A."/>
            <person name="Fontana F."/>
            <person name="Cumpa Velazquez L.M."/>
            <person name="Hansen L."/>
            <person name="Pistorio M."/>
            <person name="Estrella M.J."/>
        </authorList>
    </citation>
    <scope>NUCLEOTIDE SEQUENCE [LARGE SCALE GENOMIC DNA]</scope>
    <source>
        <strain evidence="9 10">BSA136</strain>
    </source>
</reference>
<dbReference type="InterPro" id="IPR000092">
    <property type="entry name" value="Polyprenyl_synt"/>
</dbReference>
<evidence type="ECO:0000313" key="9">
    <source>
        <dbReference type="EMBL" id="PDQ22521.1"/>
    </source>
</evidence>
<dbReference type="Proteomes" id="UP000219182">
    <property type="component" value="Unassembled WGS sequence"/>
</dbReference>
<dbReference type="SFLD" id="SFLDG01017">
    <property type="entry name" value="Polyprenyl_Transferase_Like"/>
    <property type="match status" value="1"/>
</dbReference>
<protein>
    <recommendedName>
        <fullName evidence="7">Probable farnesyl diphosphate synthase</fullName>
    </recommendedName>
</protein>
<dbReference type="GO" id="GO:0005737">
    <property type="term" value="C:cytoplasm"/>
    <property type="evidence" value="ECO:0007669"/>
    <property type="project" value="UniProtKB-ARBA"/>
</dbReference>
<evidence type="ECO:0000256" key="5">
    <source>
        <dbReference type="ARBA" id="ARBA00022842"/>
    </source>
</evidence>
<comment type="similarity">
    <text evidence="2 8">Belongs to the FPP/GGPP synthase family.</text>
</comment>
<dbReference type="NCBIfam" id="NF045485">
    <property type="entry name" value="FPPsyn"/>
    <property type="match status" value="1"/>
</dbReference>